<accession>A0A0K6HS62</accession>
<keyword evidence="4" id="KW-1185">Reference proteome</keyword>
<evidence type="ECO:0000259" key="2">
    <source>
        <dbReference type="Pfam" id="PF01757"/>
    </source>
</evidence>
<dbReference type="GO" id="GO:0000271">
    <property type="term" value="P:polysaccharide biosynthetic process"/>
    <property type="evidence" value="ECO:0007669"/>
    <property type="project" value="TreeGrafter"/>
</dbReference>
<name>A0A0K6HS62_9BURK</name>
<dbReference type="InterPro" id="IPR050879">
    <property type="entry name" value="Acyltransferase_3"/>
</dbReference>
<keyword evidence="3" id="KW-0378">Hydrolase</keyword>
<keyword evidence="1" id="KW-0472">Membrane</keyword>
<reference evidence="4" key="1">
    <citation type="submission" date="2015-08" db="EMBL/GenBank/DDBJ databases">
        <authorList>
            <person name="Varghese N."/>
        </authorList>
    </citation>
    <scope>NUCLEOTIDE SEQUENCE [LARGE SCALE GENOMIC DNA]</scope>
    <source>
        <strain evidence="4">DSM 18181</strain>
    </source>
</reference>
<feature type="domain" description="Acyltransferase 3" evidence="2">
    <location>
        <begin position="10"/>
        <end position="343"/>
    </location>
</feature>
<organism evidence="3 4">
    <name type="scientific">Thiomonas bhubaneswarensis</name>
    <dbReference type="NCBI Taxonomy" id="339866"/>
    <lineage>
        <taxon>Bacteria</taxon>
        <taxon>Pseudomonadati</taxon>
        <taxon>Pseudomonadota</taxon>
        <taxon>Betaproteobacteria</taxon>
        <taxon>Burkholderiales</taxon>
        <taxon>Thiomonas</taxon>
    </lineage>
</organism>
<proteinExistence type="predicted"/>
<keyword evidence="1" id="KW-1133">Transmembrane helix</keyword>
<keyword evidence="1" id="KW-0812">Transmembrane</keyword>
<evidence type="ECO:0000256" key="1">
    <source>
        <dbReference type="SAM" id="Phobius"/>
    </source>
</evidence>
<evidence type="ECO:0000313" key="4">
    <source>
        <dbReference type="Proteomes" id="UP000183649"/>
    </source>
</evidence>
<dbReference type="STRING" id="339866.GCA_001418255_00335"/>
<sequence length="375" mass="42259">MEEQHRLRVLDGLRAVAILLVIGYHYFVRWTPPLSEANLYPYGDLGAHFWLFEYGDFGVELFFIISGFVISMTLFRCRSIGHFFWKRFSRLFPTMLICSLLTFAVLHALPQNAFSPQWRDFLPSLTFTDPLLWSKAFGTPFKAVDGAYWSLFVEVKFYLWVSIIYFTFGAQRFFRAFAWLFGALVLAYLGMRALDFPHLWGIDFVFALSSLPWFVAGIGFYALYADADSRIGRVLLVEAVVALATLQLGLRAGTVWPLIVIGLSYAVFLAFLFRPRWVAWLGYRPLAAVGVASYSLYLLHQSIGVAILDMVRQHFGTESSAASALLAPLLAVAMILASLAVYRLWEVPAKNALLSWAAGRRSASAAVDQPVREAP</sequence>
<feature type="transmembrane region" description="Helical" evidence="1">
    <location>
        <begin position="48"/>
        <end position="70"/>
    </location>
</feature>
<evidence type="ECO:0000313" key="3">
    <source>
        <dbReference type="EMBL" id="CUA93729.1"/>
    </source>
</evidence>
<feature type="transmembrane region" description="Helical" evidence="1">
    <location>
        <begin position="320"/>
        <end position="345"/>
    </location>
</feature>
<dbReference type="GO" id="GO:0016747">
    <property type="term" value="F:acyltransferase activity, transferring groups other than amino-acyl groups"/>
    <property type="evidence" value="ECO:0007669"/>
    <property type="project" value="InterPro"/>
</dbReference>
<feature type="transmembrane region" description="Helical" evidence="1">
    <location>
        <begin position="200"/>
        <end position="224"/>
    </location>
</feature>
<dbReference type="OrthoDB" id="9814807at2"/>
<feature type="transmembrane region" description="Helical" evidence="1">
    <location>
        <begin position="285"/>
        <end position="308"/>
    </location>
</feature>
<feature type="transmembrane region" description="Helical" evidence="1">
    <location>
        <begin position="173"/>
        <end position="194"/>
    </location>
</feature>
<dbReference type="InterPro" id="IPR002656">
    <property type="entry name" value="Acyl_transf_3_dom"/>
</dbReference>
<keyword evidence="3" id="KW-0012">Acyltransferase</keyword>
<feature type="transmembrane region" description="Helical" evidence="1">
    <location>
        <begin position="91"/>
        <end position="109"/>
    </location>
</feature>
<feature type="transmembrane region" description="Helical" evidence="1">
    <location>
        <begin position="231"/>
        <end position="249"/>
    </location>
</feature>
<dbReference type="GO" id="GO:0016020">
    <property type="term" value="C:membrane"/>
    <property type="evidence" value="ECO:0007669"/>
    <property type="project" value="TreeGrafter"/>
</dbReference>
<feature type="transmembrane region" description="Helical" evidence="1">
    <location>
        <begin position="12"/>
        <end position="28"/>
    </location>
</feature>
<feature type="transmembrane region" description="Helical" evidence="1">
    <location>
        <begin position="255"/>
        <end position="273"/>
    </location>
</feature>
<dbReference type="PANTHER" id="PTHR23028:SF131">
    <property type="entry name" value="BLR2367 PROTEIN"/>
    <property type="match status" value="1"/>
</dbReference>
<dbReference type="RefSeq" id="WP_082454182.1">
    <property type="nucleotide sequence ID" value="NZ_CYHF01000001.1"/>
</dbReference>
<dbReference type="GO" id="GO:0016787">
    <property type="term" value="F:hydrolase activity"/>
    <property type="evidence" value="ECO:0007669"/>
    <property type="project" value="UniProtKB-KW"/>
</dbReference>
<dbReference type="Pfam" id="PF01757">
    <property type="entry name" value="Acyl_transf_3"/>
    <property type="match status" value="1"/>
</dbReference>
<dbReference type="EMBL" id="CYHF01000001">
    <property type="protein sequence ID" value="CUA93729.1"/>
    <property type="molecule type" value="Genomic_DNA"/>
</dbReference>
<dbReference type="Proteomes" id="UP000183649">
    <property type="component" value="Unassembled WGS sequence"/>
</dbReference>
<gene>
    <name evidence="3" type="ORF">Ga0061069_101337</name>
</gene>
<feature type="transmembrane region" description="Helical" evidence="1">
    <location>
        <begin position="147"/>
        <end position="166"/>
    </location>
</feature>
<dbReference type="PANTHER" id="PTHR23028">
    <property type="entry name" value="ACETYLTRANSFERASE"/>
    <property type="match status" value="1"/>
</dbReference>
<keyword evidence="3" id="KW-0808">Transferase</keyword>
<dbReference type="AlphaFoldDB" id="A0A0K6HS62"/>
<protein>
    <submittedName>
        <fullName evidence="3">Peptidoglycan/LPS O-acetylase OafA/YrhL, contains acyltransferase and SGNH-hydrolase domains</fullName>
    </submittedName>
</protein>